<feature type="domain" description="TauD/TfdA-like" evidence="7">
    <location>
        <begin position="175"/>
        <end position="336"/>
    </location>
</feature>
<accession>A0AAU8J7D7</accession>
<dbReference type="InterPro" id="IPR003819">
    <property type="entry name" value="TauD/TfdA-like"/>
</dbReference>
<evidence type="ECO:0000259" key="7">
    <source>
        <dbReference type="Pfam" id="PF02668"/>
    </source>
</evidence>
<dbReference type="KEGG" id="stac:ABII15_38645"/>
<sequence>MTAARTPAPATATDLLPENAMTLTAPAPAPIADDTLTAAHHHALDLTPREARAAHALAAACLKTYKAADDPRFLDEAPVLAHDLPIAVRRHLNAARRDEATHATLIRGNLVDQQALGATPRHWSEADTEASQVYGCLLVLYAALLGDVTGWATQQAGRLVTDILPSKGFENSLISASSALELAWHTEDAFSPYRADWVGLLALRNTASVATTVAHVDPRRLPDHIRGVLAEPRFIALPDSAHEFADGAFVPRPVPVLEGHADLPVLRIDRDFFRAQDGDAEAAEALAHVIAHLDGNLTDVVVPTGAVCFVDNRNVVHGRRSFRAGFDGGDRWLKRVNLVRDLRRTRPGRLDGATRVIG</sequence>
<keyword evidence="4 6" id="KW-0408">Iron</keyword>
<feature type="binding site" evidence="5">
    <location>
        <position position="211"/>
    </location>
    <ligand>
        <name>2-oxoglutarate</name>
        <dbReference type="ChEBI" id="CHEBI:16810"/>
    </ligand>
</feature>
<comment type="similarity">
    <text evidence="1">Belongs to the clavaminate synthase family.</text>
</comment>
<dbReference type="Pfam" id="PF02668">
    <property type="entry name" value="TauD"/>
    <property type="match status" value="1"/>
</dbReference>
<dbReference type="NCBIfam" id="NF041363">
    <property type="entry name" value="GntD_guanitoxin"/>
    <property type="match status" value="1"/>
</dbReference>
<feature type="binding site" evidence="6">
    <location>
        <position position="187"/>
    </location>
    <ligand>
        <name>Fe cation</name>
        <dbReference type="ChEBI" id="CHEBI:24875"/>
    </ligand>
</feature>
<keyword evidence="2 6" id="KW-0479">Metal-binding</keyword>
<protein>
    <submittedName>
        <fullName evidence="8">Guanitoxin biosynthesis L-enduracididine beta-hydroxylase GntD</fullName>
    </submittedName>
</protein>
<dbReference type="SUPFAM" id="SSF51197">
    <property type="entry name" value="Clavaminate synthase-like"/>
    <property type="match status" value="1"/>
</dbReference>
<evidence type="ECO:0000256" key="2">
    <source>
        <dbReference type="ARBA" id="ARBA00022723"/>
    </source>
</evidence>
<feature type="binding site" evidence="5">
    <location>
        <position position="331"/>
    </location>
    <ligand>
        <name>2-oxoglutarate</name>
        <dbReference type="ChEBI" id="CHEBI:16810"/>
    </ligand>
</feature>
<name>A0AAU8J7D7_9ACTN</name>
<dbReference type="InterPro" id="IPR014503">
    <property type="entry name" value="Clavaminate_syn-like"/>
</dbReference>
<feature type="binding site" evidence="5">
    <location>
        <position position="335"/>
    </location>
    <ligand>
        <name>2-oxoglutarate</name>
        <dbReference type="ChEBI" id="CHEBI:16810"/>
    </ligand>
</feature>
<dbReference type="AlphaFoldDB" id="A0AAU8J7D7"/>
<feature type="binding site" evidence="6">
    <location>
        <position position="317"/>
    </location>
    <ligand>
        <name>Fe cation</name>
        <dbReference type="ChEBI" id="CHEBI:24875"/>
    </ligand>
</feature>
<dbReference type="RefSeq" id="WP_353947363.1">
    <property type="nucleotide sequence ID" value="NZ_CP159535.1"/>
</dbReference>
<evidence type="ECO:0000256" key="4">
    <source>
        <dbReference type="ARBA" id="ARBA00023004"/>
    </source>
</evidence>
<evidence type="ECO:0000313" key="8">
    <source>
        <dbReference type="EMBL" id="XCJ75952.1"/>
    </source>
</evidence>
<dbReference type="PIRSF" id="PIRSF019543">
    <property type="entry name" value="Clavaminate_syn"/>
    <property type="match status" value="1"/>
</dbReference>
<dbReference type="GO" id="GO:0005506">
    <property type="term" value="F:iron ion binding"/>
    <property type="evidence" value="ECO:0007669"/>
    <property type="project" value="InterPro"/>
</dbReference>
<dbReference type="InterPro" id="IPR042098">
    <property type="entry name" value="TauD-like_sf"/>
</dbReference>
<keyword evidence="8" id="KW-0614">Plasmid</keyword>
<keyword evidence="3" id="KW-0560">Oxidoreductase</keyword>
<dbReference type="EMBL" id="CP159535">
    <property type="protein sequence ID" value="XCJ75952.1"/>
    <property type="molecule type" value="Genomic_DNA"/>
</dbReference>
<dbReference type="GO" id="GO:0016491">
    <property type="term" value="F:oxidoreductase activity"/>
    <property type="evidence" value="ECO:0007669"/>
    <property type="project" value="UniProtKB-KW"/>
</dbReference>
<evidence type="ECO:0000256" key="6">
    <source>
        <dbReference type="PIRSR" id="PIRSR019543-2"/>
    </source>
</evidence>
<evidence type="ECO:0000256" key="1">
    <source>
        <dbReference type="ARBA" id="ARBA00008425"/>
    </source>
</evidence>
<geneLocation type="plasmid" evidence="8">
    <name>punmamed1</name>
</geneLocation>
<proteinExistence type="inferred from homology"/>
<evidence type="ECO:0000256" key="3">
    <source>
        <dbReference type="ARBA" id="ARBA00023002"/>
    </source>
</evidence>
<feature type="binding site" evidence="6">
    <location>
        <position position="185"/>
    </location>
    <ligand>
        <name>Fe cation</name>
        <dbReference type="ChEBI" id="CHEBI:24875"/>
    </ligand>
</feature>
<dbReference type="InterPro" id="IPR053447">
    <property type="entry name" value="Alpha-KG_dependent_hydroxylase"/>
</dbReference>
<dbReference type="Gene3D" id="3.60.130.10">
    <property type="entry name" value="Clavaminate synthase-like"/>
    <property type="match status" value="1"/>
</dbReference>
<evidence type="ECO:0000256" key="5">
    <source>
        <dbReference type="PIRSR" id="PIRSR019543-1"/>
    </source>
</evidence>
<reference evidence="8" key="1">
    <citation type="submission" date="2024-06" db="EMBL/GenBank/DDBJ databases">
        <title>Streptomyces sp. strain HUAS MG91 genome sequences.</title>
        <authorList>
            <person name="Mo P."/>
        </authorList>
    </citation>
    <scope>NUCLEOTIDE SEQUENCE</scope>
    <source>
        <strain evidence="8">HUAS MG91</strain>
        <plasmid evidence="8">punmamed1</plasmid>
    </source>
</reference>
<gene>
    <name evidence="8" type="primary">gntD</name>
    <name evidence="8" type="ORF">ABII15_38645</name>
</gene>
<organism evidence="8">
    <name type="scientific">Streptomyces tabacisoli</name>
    <dbReference type="NCBI Taxonomy" id="3156398"/>
    <lineage>
        <taxon>Bacteria</taxon>
        <taxon>Bacillati</taxon>
        <taxon>Actinomycetota</taxon>
        <taxon>Actinomycetes</taxon>
        <taxon>Kitasatosporales</taxon>
        <taxon>Streptomycetaceae</taxon>
        <taxon>Streptomyces</taxon>
    </lineage>
</organism>